<dbReference type="GO" id="GO:0032259">
    <property type="term" value="P:methylation"/>
    <property type="evidence" value="ECO:0007669"/>
    <property type="project" value="UniProtKB-KW"/>
</dbReference>
<proteinExistence type="predicted"/>
<dbReference type="PANTHER" id="PTHR35276:SF1">
    <property type="entry name" value="TRNA (MNM(5)S(2)U34)-METHYLTRANSFERASE, CHLOROPLASTIC"/>
    <property type="match status" value="1"/>
</dbReference>
<reference evidence="1 2" key="1">
    <citation type="submission" date="2017-02" db="EMBL/GenBank/DDBJ databases">
        <authorList>
            <person name="Peterson S.W."/>
        </authorList>
    </citation>
    <scope>NUCLEOTIDE SEQUENCE [LARGE SCALE GENOMIC DNA]</scope>
    <source>
        <strain evidence="1 2">DSM 15102</strain>
    </source>
</reference>
<keyword evidence="1" id="KW-0489">Methyltransferase</keyword>
<evidence type="ECO:0000313" key="2">
    <source>
        <dbReference type="Proteomes" id="UP000196365"/>
    </source>
</evidence>
<dbReference type="Proteomes" id="UP000196365">
    <property type="component" value="Unassembled WGS sequence"/>
</dbReference>
<dbReference type="SUPFAM" id="SSF53335">
    <property type="entry name" value="S-adenosyl-L-methionine-dependent methyltransferases"/>
    <property type="match status" value="1"/>
</dbReference>
<dbReference type="RefSeq" id="WP_242960157.1">
    <property type="nucleotide sequence ID" value="NZ_FUWV01000001.1"/>
</dbReference>
<dbReference type="AlphaFoldDB" id="A0A1T4JUQ2"/>
<dbReference type="EMBL" id="FUWV01000001">
    <property type="protein sequence ID" value="SJZ33940.1"/>
    <property type="molecule type" value="Genomic_DNA"/>
</dbReference>
<protein>
    <submittedName>
        <fullName evidence="1">Putative rRNA methylase</fullName>
    </submittedName>
</protein>
<dbReference type="Pfam" id="PF06962">
    <property type="entry name" value="rRNA_methylase"/>
    <property type="match status" value="1"/>
</dbReference>
<organism evidence="1 2">
    <name type="scientific">Garciella nitratireducens DSM 15102</name>
    <dbReference type="NCBI Taxonomy" id="1121911"/>
    <lineage>
        <taxon>Bacteria</taxon>
        <taxon>Bacillati</taxon>
        <taxon>Bacillota</taxon>
        <taxon>Clostridia</taxon>
        <taxon>Eubacteriales</taxon>
        <taxon>Eubacteriaceae</taxon>
        <taxon>Garciella</taxon>
    </lineage>
</organism>
<keyword evidence="1" id="KW-0808">Transferase</keyword>
<dbReference type="InterPro" id="IPR029063">
    <property type="entry name" value="SAM-dependent_MTases_sf"/>
</dbReference>
<evidence type="ECO:0000313" key="1">
    <source>
        <dbReference type="EMBL" id="SJZ33940.1"/>
    </source>
</evidence>
<accession>A0A1T4JUQ2</accession>
<keyword evidence="2" id="KW-1185">Reference proteome</keyword>
<dbReference type="GO" id="GO:0008168">
    <property type="term" value="F:methyltransferase activity"/>
    <property type="evidence" value="ECO:0007669"/>
    <property type="project" value="UniProtKB-KW"/>
</dbReference>
<dbReference type="Gene3D" id="3.40.50.150">
    <property type="entry name" value="Vaccinia Virus protein VP39"/>
    <property type="match status" value="1"/>
</dbReference>
<gene>
    <name evidence="1" type="ORF">SAMN02745973_00110</name>
</gene>
<sequence>MKSLFGSITDLSKFFINQVIEPGDYVIDATAGNGYDTLFLANLIVDKGKVFSFDIQKQAIENTKKLLSKKGIMHRVNLYHTNHIYIKKYVHNKIKAAMFNLGYLPGSDHSIMTRGESTIIALKQVLELLLPGGIVSICLYYGHPEGKEELKEVFSFIKTLDYKIYNVLKIDYYNKIHNPPILIIIEKR</sequence>
<dbReference type="InterPro" id="IPR010719">
    <property type="entry name" value="MnmM_MeTrfase"/>
</dbReference>
<name>A0A1T4JUQ2_9FIRM</name>
<dbReference type="PANTHER" id="PTHR35276">
    <property type="entry name" value="S-ADENOSYL-L-METHIONINE-DEPENDENT METHYLTRANSFERASES SUPERFAMILY PROTEIN"/>
    <property type="match status" value="1"/>
</dbReference>